<dbReference type="RefSeq" id="WP_115578392.1">
    <property type="nucleotide sequence ID" value="NZ_NXLX01000001.1"/>
</dbReference>
<keyword evidence="4" id="KW-0472">Membrane</keyword>
<organism evidence="6 7">
    <name type="scientific">Helicobacter anseris</name>
    <dbReference type="NCBI Taxonomy" id="375926"/>
    <lineage>
        <taxon>Bacteria</taxon>
        <taxon>Pseudomonadati</taxon>
        <taxon>Campylobacterota</taxon>
        <taxon>Epsilonproteobacteria</taxon>
        <taxon>Campylobacterales</taxon>
        <taxon>Helicobacteraceae</taxon>
        <taxon>Helicobacter</taxon>
    </lineage>
</organism>
<keyword evidence="1" id="KW-0436">Ligase</keyword>
<comment type="caution">
    <text evidence="6">The sequence shown here is derived from an EMBL/GenBank/DDBJ whole genome shotgun (WGS) entry which is preliminary data.</text>
</comment>
<dbReference type="Pfam" id="PF08245">
    <property type="entry name" value="Mur_ligase_M"/>
    <property type="match status" value="1"/>
</dbReference>
<evidence type="ECO:0000256" key="1">
    <source>
        <dbReference type="ARBA" id="ARBA00022598"/>
    </source>
</evidence>
<dbReference type="EMBL" id="NXLX01000001">
    <property type="protein sequence ID" value="RDU74684.1"/>
    <property type="molecule type" value="Genomic_DNA"/>
</dbReference>
<evidence type="ECO:0000313" key="7">
    <source>
        <dbReference type="Proteomes" id="UP000256695"/>
    </source>
</evidence>
<feature type="transmembrane region" description="Helical" evidence="4">
    <location>
        <begin position="46"/>
        <end position="63"/>
    </location>
</feature>
<keyword evidence="4" id="KW-0812">Transmembrane</keyword>
<dbReference type="SUPFAM" id="SSF53244">
    <property type="entry name" value="MurD-like peptide ligases, peptide-binding domain"/>
    <property type="match status" value="1"/>
</dbReference>
<dbReference type="InterPro" id="IPR036565">
    <property type="entry name" value="Mur-like_cat_sf"/>
</dbReference>
<protein>
    <submittedName>
        <fullName evidence="6">UDP-MurNac-pentapeptide presynthetase MurF</fullName>
    </submittedName>
</protein>
<feature type="transmembrane region" description="Helical" evidence="4">
    <location>
        <begin position="69"/>
        <end position="90"/>
    </location>
</feature>
<reference evidence="6 7" key="1">
    <citation type="submission" date="2018-04" db="EMBL/GenBank/DDBJ databases">
        <title>Novel Campyloabacter and Helicobacter Species and Strains.</title>
        <authorList>
            <person name="Mannion A.J."/>
            <person name="Shen Z."/>
            <person name="Fox J.G."/>
        </authorList>
    </citation>
    <scope>NUCLEOTIDE SEQUENCE [LARGE SCALE GENOMIC DNA]</scope>
    <source>
        <strain evidence="6 7">MIT 04-9362</strain>
    </source>
</reference>
<sequence>MHYLVIFASIIDWLFILTLGFYLIVNLQWYNYSLYRVFTKHHRWTWHIYFFFLPLLLFIGTMLSHSAIILMFFTGIFLLVHLPFFILWYLKLDKKLHFTKRVYGFFVILFIFLALHQISFFVFKNVWLFSFAFIFVLPFAILVSSLYEKILFNRYHKLAKFKLKNLKHLQIIAVTGSFGKTSIKNFLQQILSSKFNVYATPRSVNTIKGIVSDINQNLQKEIEIYIAEAGARQRGDIAEIATLLQHQYAIIAEVGEQHLEYFKNTQNILETKFELLKSKQLKKALIYEQNPLPPSLSQEVKNHLAFYPTNLRNIESTLDKTSFEIQINGEYFAFETKILGMFNIANLSAAILMAYELGVEIEKIQMIVSKIEGTPHRLQKITAGGKIILDDSFNGNLKGMLEAIRLSSLHSGRKVIITPGLVESTQEQNIQLAKAIDSTFDLVIITGELNSKILSQYISRPQKIVLKDKTQLENILLTSTYKGDLLLFANDAPNFI</sequence>
<gene>
    <name evidence="6" type="ORF">CQA57_01130</name>
</gene>
<keyword evidence="4" id="KW-1133">Transmembrane helix</keyword>
<dbReference type="AlphaFoldDB" id="A0A3D8JCU0"/>
<evidence type="ECO:0000256" key="2">
    <source>
        <dbReference type="ARBA" id="ARBA00022741"/>
    </source>
</evidence>
<dbReference type="Gene3D" id="3.40.1190.10">
    <property type="entry name" value="Mur-like, catalytic domain"/>
    <property type="match status" value="1"/>
</dbReference>
<feature type="transmembrane region" description="Helical" evidence="4">
    <location>
        <begin position="6"/>
        <end position="25"/>
    </location>
</feature>
<dbReference type="GO" id="GO:0005524">
    <property type="term" value="F:ATP binding"/>
    <property type="evidence" value="ECO:0007669"/>
    <property type="project" value="UniProtKB-KW"/>
</dbReference>
<evidence type="ECO:0000256" key="3">
    <source>
        <dbReference type="ARBA" id="ARBA00022840"/>
    </source>
</evidence>
<evidence type="ECO:0000259" key="5">
    <source>
        <dbReference type="Pfam" id="PF08245"/>
    </source>
</evidence>
<dbReference type="PANTHER" id="PTHR43024">
    <property type="entry name" value="UDP-N-ACETYLMURAMOYL-TRIPEPTIDE--D-ALANYL-D-ALANINE LIGASE"/>
    <property type="match status" value="1"/>
</dbReference>
<dbReference type="SUPFAM" id="SSF53623">
    <property type="entry name" value="MurD-like peptide ligases, catalytic domain"/>
    <property type="match status" value="1"/>
</dbReference>
<keyword evidence="7" id="KW-1185">Reference proteome</keyword>
<feature type="transmembrane region" description="Helical" evidence="4">
    <location>
        <begin position="102"/>
        <end position="120"/>
    </location>
</feature>
<dbReference type="InterPro" id="IPR013221">
    <property type="entry name" value="Mur_ligase_cen"/>
</dbReference>
<evidence type="ECO:0000313" key="6">
    <source>
        <dbReference type="EMBL" id="RDU74684.1"/>
    </source>
</evidence>
<name>A0A3D8JCU0_9HELI</name>
<accession>A0A3D8JCU0</accession>
<feature type="transmembrane region" description="Helical" evidence="4">
    <location>
        <begin position="126"/>
        <end position="147"/>
    </location>
</feature>
<dbReference type="Gene3D" id="3.90.190.20">
    <property type="entry name" value="Mur ligase, C-terminal domain"/>
    <property type="match status" value="1"/>
</dbReference>
<dbReference type="Proteomes" id="UP000256695">
    <property type="component" value="Unassembled WGS sequence"/>
</dbReference>
<keyword evidence="3" id="KW-0067">ATP-binding</keyword>
<proteinExistence type="predicted"/>
<dbReference type="OrthoDB" id="9801978at2"/>
<dbReference type="PANTHER" id="PTHR43024:SF1">
    <property type="entry name" value="UDP-N-ACETYLMURAMOYL-TRIPEPTIDE--D-ALANYL-D-ALANINE LIGASE"/>
    <property type="match status" value="1"/>
</dbReference>
<dbReference type="GO" id="GO:0016881">
    <property type="term" value="F:acid-amino acid ligase activity"/>
    <property type="evidence" value="ECO:0007669"/>
    <property type="project" value="InterPro"/>
</dbReference>
<feature type="domain" description="Mur ligase central" evidence="5">
    <location>
        <begin position="174"/>
        <end position="354"/>
    </location>
</feature>
<evidence type="ECO:0000256" key="4">
    <source>
        <dbReference type="SAM" id="Phobius"/>
    </source>
</evidence>
<keyword evidence="2" id="KW-0547">Nucleotide-binding</keyword>
<dbReference type="InterPro" id="IPR051046">
    <property type="entry name" value="MurCDEF_CellWall_CoF430Synth"/>
</dbReference>
<dbReference type="InterPro" id="IPR036615">
    <property type="entry name" value="Mur_ligase_C_dom_sf"/>
</dbReference>